<evidence type="ECO:0000256" key="3">
    <source>
        <dbReference type="ARBA" id="ARBA00023014"/>
    </source>
</evidence>
<evidence type="ECO:0000256" key="1">
    <source>
        <dbReference type="ARBA" id="ARBA00022723"/>
    </source>
</evidence>
<dbReference type="Proteomes" id="UP000070539">
    <property type="component" value="Unassembled WGS sequence"/>
</dbReference>
<gene>
    <name evidence="5" type="ORF">CLNEO_18070</name>
</gene>
<evidence type="ECO:0000259" key="4">
    <source>
        <dbReference type="PROSITE" id="PS51379"/>
    </source>
</evidence>
<keyword evidence="1" id="KW-0479">Metal-binding</keyword>
<dbReference type="RefSeq" id="WP_066087743.1">
    <property type="nucleotide sequence ID" value="NZ_LRVM01000005.1"/>
</dbReference>
<dbReference type="EC" id="1.12.7.2" evidence="5"/>
<dbReference type="InterPro" id="IPR009016">
    <property type="entry name" value="Fe_hydrogenase"/>
</dbReference>
<dbReference type="InterPro" id="IPR027631">
    <property type="entry name" value="Mono_FeFe_hydrog"/>
</dbReference>
<dbReference type="PATRIC" id="fig|36847.3.peg.2125"/>
<dbReference type="PANTHER" id="PTHR11615">
    <property type="entry name" value="NITRATE, FORMATE, IRON DEHYDROGENASE"/>
    <property type="match status" value="1"/>
</dbReference>
<comment type="caution">
    <text evidence="5">The sequence shown here is derived from an EMBL/GenBank/DDBJ whole genome shotgun (WGS) entry which is preliminary data.</text>
</comment>
<feature type="domain" description="4Fe-4S ferredoxin-type" evidence="4">
    <location>
        <begin position="121"/>
        <end position="150"/>
    </location>
</feature>
<dbReference type="GO" id="GO:0008901">
    <property type="term" value="F:ferredoxin hydrogenase activity"/>
    <property type="evidence" value="ECO:0007669"/>
    <property type="project" value="UniProtKB-EC"/>
</dbReference>
<dbReference type="InterPro" id="IPR050340">
    <property type="entry name" value="Cytosolic_Fe-S_CAF"/>
</dbReference>
<dbReference type="EMBL" id="LRVM01000005">
    <property type="protein sequence ID" value="KXL52785.1"/>
    <property type="molecule type" value="Genomic_DNA"/>
</dbReference>
<keyword evidence="5" id="KW-0560">Oxidoreductase</keyword>
<keyword evidence="2" id="KW-0408">Iron</keyword>
<accession>A0A136WE44</accession>
<feature type="domain" description="4Fe-4S ferredoxin-type" evidence="4">
    <location>
        <begin position="167"/>
        <end position="196"/>
    </location>
</feature>
<dbReference type="Pfam" id="PF00037">
    <property type="entry name" value="Fer4"/>
    <property type="match status" value="2"/>
</dbReference>
<dbReference type="Pfam" id="PF02906">
    <property type="entry name" value="Fe_hyd_lg_C"/>
    <property type="match status" value="1"/>
</dbReference>
<evidence type="ECO:0000256" key="2">
    <source>
        <dbReference type="ARBA" id="ARBA00023004"/>
    </source>
</evidence>
<dbReference type="GO" id="GO:0051536">
    <property type="term" value="F:iron-sulfur cluster binding"/>
    <property type="evidence" value="ECO:0007669"/>
    <property type="project" value="UniProtKB-KW"/>
</dbReference>
<dbReference type="PROSITE" id="PS00198">
    <property type="entry name" value="4FE4S_FER_1"/>
    <property type="match status" value="1"/>
</dbReference>
<dbReference type="SUPFAM" id="SSF54862">
    <property type="entry name" value="4Fe-4S ferredoxins"/>
    <property type="match status" value="1"/>
</dbReference>
<dbReference type="GO" id="GO:0046872">
    <property type="term" value="F:metal ion binding"/>
    <property type="evidence" value="ECO:0007669"/>
    <property type="project" value="UniProtKB-KW"/>
</dbReference>
<reference evidence="5 6" key="1">
    <citation type="submission" date="2016-01" db="EMBL/GenBank/DDBJ databases">
        <title>Genome sequence of Clostridium neopropionicum X4, DSM-3847.</title>
        <authorList>
            <person name="Poehlein A."/>
            <person name="Beck M.H."/>
            <person name="Bengelsdorf F.R."/>
            <person name="Daniel R."/>
            <person name="Duerre P."/>
        </authorList>
    </citation>
    <scope>NUCLEOTIDE SEQUENCE [LARGE SCALE GENOMIC DNA]</scope>
    <source>
        <strain evidence="5 6">DSM-3847</strain>
    </source>
</reference>
<sequence>MKEFESNVQYIKYLVIKEVAQRFFHGTLDKSINSYREIAEAIIPGPKAMFRCCIYKERHIIEERVHLVLEPTKDNRIINVLSSACDECPIDRFVVTEACRGCLGHKCQEVCPRNAITIVNHRSYINQALCIECGRCKQVCPFNAISEVKRPCIRSCPVGAVQINEEKKAFIDHEKCITCGACVYQCPFGAIVDKSFVLNILDLIQNSWNNTSYHVYAIVAPAIASQFPEVKMGQVFAAIKDLGFYDVIEAAIGGDMVAVQETKEFAETIDEKGWKTTSCCPAFVDYIQRNYPQFMDHVSTTVSPMIALARAIHKKDKKAKIVFIGPCIAKKDEIKHEDLVGAVDFVLTFEELKAMFDAKELNLEELEERSAGAPSGFGRIFGRTGGVAESVIKVAQMEGIEKEIKPIYCNGIDECIKNMKLASFGKLNANFLEGMACKNGCTGGAASLSHDQRGIELLNRYGKEAATESPFEGIAEYDLTAINMERRFGLQEK</sequence>
<dbReference type="NCBIfam" id="TIGR04105">
    <property type="entry name" value="FeFe_hydrog_B1"/>
    <property type="match status" value="1"/>
</dbReference>
<protein>
    <submittedName>
        <fullName evidence="5">Iron hydrogenase 1</fullName>
        <ecNumber evidence="5">1.12.7.2</ecNumber>
    </submittedName>
</protein>
<dbReference type="Gene3D" id="3.30.70.20">
    <property type="match status" value="2"/>
</dbReference>
<organism evidence="5 6">
    <name type="scientific">Anaerotignum neopropionicum</name>
    <dbReference type="NCBI Taxonomy" id="36847"/>
    <lineage>
        <taxon>Bacteria</taxon>
        <taxon>Bacillati</taxon>
        <taxon>Bacillota</taxon>
        <taxon>Clostridia</taxon>
        <taxon>Lachnospirales</taxon>
        <taxon>Anaerotignaceae</taxon>
        <taxon>Anaerotignum</taxon>
    </lineage>
</organism>
<proteinExistence type="predicted"/>
<name>A0A136WE44_9FIRM</name>
<dbReference type="PROSITE" id="PS51379">
    <property type="entry name" value="4FE4S_FER_2"/>
    <property type="match status" value="3"/>
</dbReference>
<keyword evidence="3" id="KW-0411">Iron-sulfur</keyword>
<keyword evidence="6" id="KW-1185">Reference proteome</keyword>
<dbReference type="InterPro" id="IPR004108">
    <property type="entry name" value="Fe_hydrogenase_lsu_C"/>
</dbReference>
<dbReference type="InterPro" id="IPR017900">
    <property type="entry name" value="4Fe4S_Fe_S_CS"/>
</dbReference>
<dbReference type="OrthoDB" id="9798098at2"/>
<evidence type="ECO:0000313" key="6">
    <source>
        <dbReference type="Proteomes" id="UP000070539"/>
    </source>
</evidence>
<dbReference type="AlphaFoldDB" id="A0A136WE44"/>
<dbReference type="InterPro" id="IPR017896">
    <property type="entry name" value="4Fe4S_Fe-S-bd"/>
</dbReference>
<feature type="domain" description="4Fe-4S ferredoxin-type" evidence="4">
    <location>
        <begin position="90"/>
        <end position="120"/>
    </location>
</feature>
<dbReference type="STRING" id="36847.CLNEO_18070"/>
<dbReference type="Gene3D" id="3.40.950.10">
    <property type="entry name" value="Fe-only Hydrogenase (Larger Subunit), Chain L, domain 3"/>
    <property type="match status" value="1"/>
</dbReference>
<evidence type="ECO:0000313" key="5">
    <source>
        <dbReference type="EMBL" id="KXL52785.1"/>
    </source>
</evidence>
<dbReference type="SUPFAM" id="SSF53920">
    <property type="entry name" value="Fe-only hydrogenase"/>
    <property type="match status" value="1"/>
</dbReference>